<keyword evidence="5" id="KW-1185">Reference proteome</keyword>
<dbReference type="InterPro" id="IPR051799">
    <property type="entry name" value="NADH_flavin_oxidoreductase"/>
</dbReference>
<dbReference type="Pfam" id="PF00724">
    <property type="entry name" value="Oxidored_FMN"/>
    <property type="match status" value="1"/>
</dbReference>
<dbReference type="PANTHER" id="PTHR43656">
    <property type="entry name" value="BINDING OXIDOREDUCTASE, PUTATIVE (AFU_ORTHOLOGUE AFUA_2G08260)-RELATED"/>
    <property type="match status" value="1"/>
</dbReference>
<dbReference type="HOGENOM" id="CLU_012153_2_3_7"/>
<dbReference type="OrthoDB" id="9784632at2"/>
<dbReference type="InterPro" id="IPR001155">
    <property type="entry name" value="OxRdtase_FMN_N"/>
</dbReference>
<dbReference type="EMBL" id="FO203503">
    <property type="protein sequence ID" value="CCK81397.1"/>
    <property type="molecule type" value="Genomic_DNA"/>
</dbReference>
<dbReference type="PANTHER" id="PTHR43656:SF2">
    <property type="entry name" value="BINDING OXIDOREDUCTASE, PUTATIVE (AFU_ORTHOLOGUE AFUA_2G08260)-RELATED"/>
    <property type="match status" value="1"/>
</dbReference>
<protein>
    <submittedName>
        <fullName evidence="4">NamA: NADPH dehydrogenase (Xenobiotic reductase)</fullName>
        <ecNumber evidence="4">1.6.99.1</ecNumber>
    </submittedName>
</protein>
<keyword evidence="1" id="KW-0285">Flavoprotein</keyword>
<proteinExistence type="predicted"/>
<dbReference type="CDD" id="cd02803">
    <property type="entry name" value="OYE_like_FMN_family"/>
    <property type="match status" value="1"/>
</dbReference>
<dbReference type="EC" id="1.6.99.1" evidence="4"/>
<evidence type="ECO:0000256" key="1">
    <source>
        <dbReference type="ARBA" id="ARBA00022630"/>
    </source>
</evidence>
<organism evidence="4 5">
    <name type="scientific">Desulfobacula toluolica (strain DSM 7467 / Tol2)</name>
    <dbReference type="NCBI Taxonomy" id="651182"/>
    <lineage>
        <taxon>Bacteria</taxon>
        <taxon>Pseudomonadati</taxon>
        <taxon>Thermodesulfobacteriota</taxon>
        <taxon>Desulfobacteria</taxon>
        <taxon>Desulfobacterales</taxon>
        <taxon>Desulfobacteraceae</taxon>
        <taxon>Desulfobacula</taxon>
    </lineage>
</organism>
<evidence type="ECO:0000313" key="5">
    <source>
        <dbReference type="Proteomes" id="UP000007347"/>
    </source>
</evidence>
<name>K0NR34_DESTT</name>
<dbReference type="GO" id="GO:0010181">
    <property type="term" value="F:FMN binding"/>
    <property type="evidence" value="ECO:0007669"/>
    <property type="project" value="InterPro"/>
</dbReference>
<dbReference type="STRING" id="651182.TOL2_C32400"/>
<accession>K0NR34</accession>
<dbReference type="AlphaFoldDB" id="K0NR34"/>
<evidence type="ECO:0000256" key="2">
    <source>
        <dbReference type="ARBA" id="ARBA00023002"/>
    </source>
</evidence>
<dbReference type="RefSeq" id="WP_014958586.1">
    <property type="nucleotide sequence ID" value="NC_018645.1"/>
</dbReference>
<reference evidence="4 5" key="1">
    <citation type="journal article" date="2013" name="Environ. Microbiol.">
        <title>Complete genome, catabolic sub-proteomes and key-metabolites of Desulfobacula toluolica Tol2, a marine, aromatic compound-degrading, sulfate-reducing bacterium.</title>
        <authorList>
            <person name="Wohlbrand L."/>
            <person name="Jacob J.H."/>
            <person name="Kube M."/>
            <person name="Mussmann M."/>
            <person name="Jarling R."/>
            <person name="Beck A."/>
            <person name="Amann R."/>
            <person name="Wilkes H."/>
            <person name="Reinhardt R."/>
            <person name="Rabus R."/>
        </authorList>
    </citation>
    <scope>NUCLEOTIDE SEQUENCE [LARGE SCALE GENOMIC DNA]</scope>
    <source>
        <strain evidence="5">DSM 7467 / Tol2</strain>
    </source>
</reference>
<gene>
    <name evidence="4" type="primary">namA</name>
    <name evidence="4" type="ordered locus">TOL2_C32400</name>
</gene>
<evidence type="ECO:0000259" key="3">
    <source>
        <dbReference type="Pfam" id="PF00724"/>
    </source>
</evidence>
<sequence>MTRLDQPLKIKNVHIRNRLVLPPITTGYGSAEGLVTEDILHFYTERSRQVGLTIVEATAVQSNGCIVPCSLGLWNDSQIFGMATLAKAIKAQGALAVVQLNHAGPKCSPRENEKQRLSPSGIAFRTDVEAIVMDAQDIAQLIDDFSKAAVRAAKAGFDGVEIHGAHLYLLSQFLSPLTNKRNDRYGGDAKGRATLALEIVRSVRKNLEPEYPIFFRINAEEKIEGGQTFEDALVIAKLLAREGVDVFDVSLITQGGWEEIDNKRVLVGSSALPKDQPSGANLSFTTVFKKEIKLPVIGVGKLGIGQAAANAVKNQNIDMVAIGRQMICDPKTAKKMLDKKDADIILCDECLKCFATIGKSVPMACKVNKNLPF</sequence>
<dbReference type="GO" id="GO:0003959">
    <property type="term" value="F:NADPH dehydrogenase activity"/>
    <property type="evidence" value="ECO:0007669"/>
    <property type="project" value="UniProtKB-EC"/>
</dbReference>
<dbReference type="Gene3D" id="3.20.20.70">
    <property type="entry name" value="Aldolase class I"/>
    <property type="match status" value="1"/>
</dbReference>
<feature type="domain" description="NADH:flavin oxidoreductase/NADH oxidase N-terminal" evidence="3">
    <location>
        <begin position="6"/>
        <end position="336"/>
    </location>
</feature>
<keyword evidence="2 4" id="KW-0560">Oxidoreductase</keyword>
<evidence type="ECO:0000313" key="4">
    <source>
        <dbReference type="EMBL" id="CCK81397.1"/>
    </source>
</evidence>
<dbReference type="InterPro" id="IPR013785">
    <property type="entry name" value="Aldolase_TIM"/>
</dbReference>
<dbReference type="KEGG" id="dto:TOL2_C32400"/>
<dbReference type="Proteomes" id="UP000007347">
    <property type="component" value="Chromosome"/>
</dbReference>
<dbReference type="SUPFAM" id="SSF51395">
    <property type="entry name" value="FMN-linked oxidoreductases"/>
    <property type="match status" value="1"/>
</dbReference>